<evidence type="ECO:0000256" key="4">
    <source>
        <dbReference type="ARBA" id="ARBA00022452"/>
    </source>
</evidence>
<accession>A0A0Q3SJQ2</accession>
<dbReference type="GO" id="GO:0015144">
    <property type="term" value="F:carbohydrate transmembrane transporter activity"/>
    <property type="evidence" value="ECO:0007669"/>
    <property type="project" value="TreeGrafter"/>
</dbReference>
<evidence type="ECO:0000256" key="5">
    <source>
        <dbReference type="ARBA" id="ARBA00022692"/>
    </source>
</evidence>
<sequence>MKNLNVFKCSFWFLLIISHIFHAQIVITNKDFSFGTTGRIGVGYSPNADGKTGRQLNLNNQGSLGGRLDQGDYVDFLPAFHFRPVVNGDSAKATKIDMQARLSFYSGGTFLGNVDSKSNQGMIIALPEAFVEARNIMGSDWDVWAGSRWLRYDDVHIADYFYFDDHSATGWGIRHKNTRFSMFFPAAIDTAASNSTPYSYTNVISGSKNLIYRQREVFVLEQIIPFKNKIHSLKLLAEFHNVDQSGKNSMEQYPSDQGWVFGAKFNSNLKTKVPGSFNQISVRYGSGIANGGDSGNTQTWRTYGAPDEVTKTYKGAYSLTAVEHILLNLSNKWSVNAYGVFTMSKGGSNSDNKAVDYYQREIFNKKSEFNTGLRATYYFNNWFHILSELHFATRKDGNQNPASMTKLVLAPTIAPTAERSVWARPHIRFIAEISKYNDEAMNRLYSPFLQQSGAKRFGTYFGVRTEWWIF</sequence>
<dbReference type="RefSeq" id="WP_056013864.1">
    <property type="nucleotide sequence ID" value="NZ_LLYZ01000005.1"/>
</dbReference>
<comment type="similarity">
    <text evidence="2">Belongs to the porin LamB (TC 1.B.3) family.</text>
</comment>
<comment type="subcellular location">
    <subcellularLocation>
        <location evidence="1">Cell outer membrane</location>
        <topology evidence="1">Multi-pass membrane protein</topology>
    </subcellularLocation>
</comment>
<dbReference type="GO" id="GO:0015288">
    <property type="term" value="F:porin activity"/>
    <property type="evidence" value="ECO:0007669"/>
    <property type="project" value="UniProtKB-KW"/>
</dbReference>
<keyword evidence="4" id="KW-1134">Transmembrane beta strand</keyword>
<keyword evidence="6" id="KW-0406">Ion transport</keyword>
<keyword evidence="3" id="KW-0813">Transport</keyword>
<dbReference type="GO" id="GO:0009279">
    <property type="term" value="C:cell outer membrane"/>
    <property type="evidence" value="ECO:0007669"/>
    <property type="project" value="UniProtKB-SubCell"/>
</dbReference>
<protein>
    <submittedName>
        <fullName evidence="10">Maltoporin</fullName>
    </submittedName>
</protein>
<keyword evidence="5" id="KW-0812">Transmembrane</keyword>
<dbReference type="GO" id="GO:0015774">
    <property type="term" value="P:polysaccharide transport"/>
    <property type="evidence" value="ECO:0007669"/>
    <property type="project" value="TreeGrafter"/>
</dbReference>
<evidence type="ECO:0000256" key="3">
    <source>
        <dbReference type="ARBA" id="ARBA00022448"/>
    </source>
</evidence>
<keyword evidence="7" id="KW-0626">Porin</keyword>
<dbReference type="InterPro" id="IPR003192">
    <property type="entry name" value="Porin_LamB"/>
</dbReference>
<keyword evidence="8" id="KW-0472">Membrane</keyword>
<dbReference type="OrthoDB" id="5493648at2"/>
<evidence type="ECO:0000256" key="6">
    <source>
        <dbReference type="ARBA" id="ARBA00023065"/>
    </source>
</evidence>
<dbReference type="PANTHER" id="PTHR38762">
    <property type="entry name" value="CRYPTIC OUTER MEMBRANE PORIN BGLH-RELATED"/>
    <property type="match status" value="1"/>
</dbReference>
<dbReference type="PANTHER" id="PTHR38762:SF1">
    <property type="entry name" value="CRYPTIC OUTER MEMBRANE PORIN BGLH-RELATED"/>
    <property type="match status" value="1"/>
</dbReference>
<dbReference type="Proteomes" id="UP000051682">
    <property type="component" value="Unassembled WGS sequence"/>
</dbReference>
<proteinExistence type="inferred from homology"/>
<gene>
    <name evidence="10" type="ORF">AR438_07550</name>
</gene>
<evidence type="ECO:0000256" key="7">
    <source>
        <dbReference type="ARBA" id="ARBA00023114"/>
    </source>
</evidence>
<reference evidence="10 11" key="1">
    <citation type="submission" date="2015-10" db="EMBL/GenBank/DDBJ databases">
        <title>Chryseobacterium aquaticum genome.</title>
        <authorList>
            <person name="Newman J.D."/>
            <person name="Ferguson M.B."/>
            <person name="Miller J.R."/>
        </authorList>
    </citation>
    <scope>NUCLEOTIDE SEQUENCE [LARGE SCALE GENOMIC DNA]</scope>
    <source>
        <strain evidence="10 11">KCTC 12483</strain>
    </source>
</reference>
<evidence type="ECO:0000256" key="1">
    <source>
        <dbReference type="ARBA" id="ARBA00004571"/>
    </source>
</evidence>
<dbReference type="SUPFAM" id="SSF56935">
    <property type="entry name" value="Porins"/>
    <property type="match status" value="1"/>
</dbReference>
<dbReference type="InterPro" id="IPR036998">
    <property type="entry name" value="Porin_LamB_sf"/>
</dbReference>
<keyword evidence="9" id="KW-0998">Cell outer membrane</keyword>
<organism evidence="10 11">
    <name type="scientific">Chryseobacterium aquaticum</name>
    <dbReference type="NCBI Taxonomy" id="452084"/>
    <lineage>
        <taxon>Bacteria</taxon>
        <taxon>Pseudomonadati</taxon>
        <taxon>Bacteroidota</taxon>
        <taxon>Flavobacteriia</taxon>
        <taxon>Flavobacteriales</taxon>
        <taxon>Weeksellaceae</taxon>
        <taxon>Chryseobacterium group</taxon>
        <taxon>Chryseobacterium</taxon>
    </lineage>
</organism>
<comment type="caution">
    <text evidence="10">The sequence shown here is derived from an EMBL/GenBank/DDBJ whole genome shotgun (WGS) entry which is preliminary data.</text>
</comment>
<evidence type="ECO:0000256" key="2">
    <source>
        <dbReference type="ARBA" id="ARBA00007055"/>
    </source>
</evidence>
<name>A0A0Q3SJQ2_9FLAO</name>
<dbReference type="EMBL" id="LLYZ01000005">
    <property type="protein sequence ID" value="KQK25458.1"/>
    <property type="molecule type" value="Genomic_DNA"/>
</dbReference>
<evidence type="ECO:0000313" key="11">
    <source>
        <dbReference type="Proteomes" id="UP000051682"/>
    </source>
</evidence>
<dbReference type="InterPro" id="IPR050286">
    <property type="entry name" value="G_neg_Bact_CarbUptk_Porin"/>
</dbReference>
<evidence type="ECO:0000256" key="9">
    <source>
        <dbReference type="ARBA" id="ARBA00023237"/>
    </source>
</evidence>
<dbReference type="GO" id="GO:0046930">
    <property type="term" value="C:pore complex"/>
    <property type="evidence" value="ECO:0007669"/>
    <property type="project" value="UniProtKB-KW"/>
</dbReference>
<dbReference type="AlphaFoldDB" id="A0A0Q3SJQ2"/>
<keyword evidence="11" id="KW-1185">Reference proteome</keyword>
<dbReference type="STRING" id="452084.AR438_07550"/>
<dbReference type="GO" id="GO:0006811">
    <property type="term" value="P:monoatomic ion transport"/>
    <property type="evidence" value="ECO:0007669"/>
    <property type="project" value="UniProtKB-KW"/>
</dbReference>
<dbReference type="Pfam" id="PF02264">
    <property type="entry name" value="LamB"/>
    <property type="match status" value="1"/>
</dbReference>
<dbReference type="Gene3D" id="2.40.170.10">
    <property type="entry name" value="Porin, LamB type"/>
    <property type="match status" value="1"/>
</dbReference>
<evidence type="ECO:0000256" key="8">
    <source>
        <dbReference type="ARBA" id="ARBA00023136"/>
    </source>
</evidence>
<evidence type="ECO:0000313" key="10">
    <source>
        <dbReference type="EMBL" id="KQK25458.1"/>
    </source>
</evidence>